<evidence type="ECO:0000313" key="3">
    <source>
        <dbReference type="EMBL" id="ODQ48988.1"/>
    </source>
</evidence>
<dbReference type="InterPro" id="IPR052783">
    <property type="entry name" value="Metabolic/Drug-Res_Regulator"/>
</dbReference>
<dbReference type="InterPro" id="IPR001138">
    <property type="entry name" value="Zn2Cys6_DnaBD"/>
</dbReference>
<feature type="compositionally biased region" description="Low complexity" evidence="1">
    <location>
        <begin position="467"/>
        <end position="478"/>
    </location>
</feature>
<feature type="region of interest" description="Disordered" evidence="1">
    <location>
        <begin position="239"/>
        <end position="271"/>
    </location>
</feature>
<name>A0A1E3NTJ0_9ASCO</name>
<dbReference type="EMBL" id="KV454001">
    <property type="protein sequence ID" value="ODQ48988.1"/>
    <property type="molecule type" value="Genomic_DNA"/>
</dbReference>
<dbReference type="SUPFAM" id="SSF57701">
    <property type="entry name" value="Zn2/Cys6 DNA-binding domain"/>
    <property type="match status" value="1"/>
</dbReference>
<accession>A0A1E3NTJ0</accession>
<feature type="region of interest" description="Disordered" evidence="1">
    <location>
        <begin position="1"/>
        <end position="37"/>
    </location>
</feature>
<evidence type="ECO:0000313" key="4">
    <source>
        <dbReference type="Proteomes" id="UP000094455"/>
    </source>
</evidence>
<feature type="domain" description="Zn(2)-C6 fungal-type" evidence="2">
    <location>
        <begin position="48"/>
        <end position="77"/>
    </location>
</feature>
<proteinExistence type="predicted"/>
<feature type="compositionally biased region" description="Basic residues" evidence="1">
    <location>
        <begin position="481"/>
        <end position="503"/>
    </location>
</feature>
<dbReference type="PANTHER" id="PTHR47655:SF3">
    <property type="entry name" value="ZN(II)2CYS6 TRANSCRIPTION FACTOR (EUROFUNG)"/>
    <property type="match status" value="1"/>
</dbReference>
<dbReference type="SMART" id="SM00066">
    <property type="entry name" value="GAL4"/>
    <property type="match status" value="1"/>
</dbReference>
<protein>
    <recommendedName>
        <fullName evidence="2">Zn(2)-C6 fungal-type domain-containing protein</fullName>
    </recommendedName>
</protein>
<feature type="region of interest" description="Disordered" evidence="1">
    <location>
        <begin position="321"/>
        <end position="367"/>
    </location>
</feature>
<keyword evidence="4" id="KW-1185">Reference proteome</keyword>
<dbReference type="OrthoDB" id="5600212at2759"/>
<dbReference type="PROSITE" id="PS00463">
    <property type="entry name" value="ZN2_CY6_FUNGAL_1"/>
    <property type="match status" value="1"/>
</dbReference>
<dbReference type="GeneID" id="30180364"/>
<gene>
    <name evidence="3" type="ORF">PICMEDRAFT_70573</name>
</gene>
<reference evidence="3 4" key="1">
    <citation type="journal article" date="2016" name="Proc. Natl. Acad. Sci. U.S.A.">
        <title>Comparative genomics of biotechnologically important yeasts.</title>
        <authorList>
            <person name="Riley R."/>
            <person name="Haridas S."/>
            <person name="Wolfe K.H."/>
            <person name="Lopes M.R."/>
            <person name="Hittinger C.T."/>
            <person name="Goeker M."/>
            <person name="Salamov A.A."/>
            <person name="Wisecaver J.H."/>
            <person name="Long T.M."/>
            <person name="Calvey C.H."/>
            <person name="Aerts A.L."/>
            <person name="Barry K.W."/>
            <person name="Choi C."/>
            <person name="Clum A."/>
            <person name="Coughlan A.Y."/>
            <person name="Deshpande S."/>
            <person name="Douglass A.P."/>
            <person name="Hanson S.J."/>
            <person name="Klenk H.-P."/>
            <person name="LaButti K.M."/>
            <person name="Lapidus A."/>
            <person name="Lindquist E.A."/>
            <person name="Lipzen A.M."/>
            <person name="Meier-Kolthoff J.P."/>
            <person name="Ohm R.A."/>
            <person name="Otillar R.P."/>
            <person name="Pangilinan J.L."/>
            <person name="Peng Y."/>
            <person name="Rokas A."/>
            <person name="Rosa C.A."/>
            <person name="Scheuner C."/>
            <person name="Sibirny A.A."/>
            <person name="Slot J.C."/>
            <person name="Stielow J.B."/>
            <person name="Sun H."/>
            <person name="Kurtzman C.P."/>
            <person name="Blackwell M."/>
            <person name="Grigoriev I.V."/>
            <person name="Jeffries T.W."/>
        </authorList>
    </citation>
    <scope>NUCLEOTIDE SEQUENCE [LARGE SCALE GENOMIC DNA]</scope>
    <source>
        <strain evidence="3 4">NRRL Y-2026</strain>
    </source>
</reference>
<evidence type="ECO:0000256" key="1">
    <source>
        <dbReference type="SAM" id="MobiDB-lite"/>
    </source>
</evidence>
<evidence type="ECO:0000259" key="2">
    <source>
        <dbReference type="PROSITE" id="PS50048"/>
    </source>
</evidence>
<dbReference type="AlphaFoldDB" id="A0A1E3NTJ0"/>
<dbReference type="Proteomes" id="UP000094455">
    <property type="component" value="Unassembled WGS sequence"/>
</dbReference>
<organism evidence="3 4">
    <name type="scientific">Pichia membranifaciens NRRL Y-2026</name>
    <dbReference type="NCBI Taxonomy" id="763406"/>
    <lineage>
        <taxon>Eukaryota</taxon>
        <taxon>Fungi</taxon>
        <taxon>Dikarya</taxon>
        <taxon>Ascomycota</taxon>
        <taxon>Saccharomycotina</taxon>
        <taxon>Pichiomycetes</taxon>
        <taxon>Pichiales</taxon>
        <taxon>Pichiaceae</taxon>
        <taxon>Pichia</taxon>
    </lineage>
</organism>
<dbReference type="GO" id="GO:0008270">
    <property type="term" value="F:zinc ion binding"/>
    <property type="evidence" value="ECO:0007669"/>
    <property type="project" value="InterPro"/>
</dbReference>
<feature type="region of interest" description="Disordered" evidence="1">
    <location>
        <begin position="463"/>
        <end position="506"/>
    </location>
</feature>
<dbReference type="Pfam" id="PF00172">
    <property type="entry name" value="Zn_clus"/>
    <property type="match status" value="1"/>
</dbReference>
<dbReference type="PANTHER" id="PTHR47655">
    <property type="entry name" value="QUINIC ACID UTILIZATION ACTIVATOR"/>
    <property type="match status" value="1"/>
</dbReference>
<dbReference type="RefSeq" id="XP_019020101.1">
    <property type="nucleotide sequence ID" value="XM_019163677.1"/>
</dbReference>
<dbReference type="GO" id="GO:0000981">
    <property type="term" value="F:DNA-binding transcription factor activity, RNA polymerase II-specific"/>
    <property type="evidence" value="ECO:0007669"/>
    <property type="project" value="InterPro"/>
</dbReference>
<dbReference type="InterPro" id="IPR036864">
    <property type="entry name" value="Zn2-C6_fun-type_DNA-bd_sf"/>
</dbReference>
<dbReference type="PROSITE" id="PS50048">
    <property type="entry name" value="ZN2_CY6_FUNGAL_2"/>
    <property type="match status" value="1"/>
</dbReference>
<dbReference type="Gene3D" id="4.10.240.10">
    <property type="entry name" value="Zn(2)-C6 fungal-type DNA-binding domain"/>
    <property type="match status" value="1"/>
</dbReference>
<dbReference type="STRING" id="763406.A0A1E3NTJ0"/>
<sequence length="586" mass="63724">MSSSPISSTLLNSNSTSNTTSSDPVSHNGSGSNLNSLDSMKKKRVGKACDSCRLKKTKCNGKQPCERCTADNKICIYTERKKSKDKVYSSEYVELIDRRLSLVNKSLLKLCEMVKLNKKSDLMTFVKDLEYNESDEISPISVNQAISLLVDEHELEVDRQEFSASTATAESMNKAAIKSNLNAVTSLNFKKSSKKVIAPILPSEGHSVHGQNNLNLLSSPESLSPKSSEFSPNFNALGENSLGTGNIPLSKIKEEEDVDDRDTPLLDQFDSVPLTSDYSTYETNSNMVSPIDELDDVAMMGFNSLDLGQFHSNSIGLLNNSTNNSNNSTNNSNNHSYNNSHNNTNSTTNNNNNNNSNNNYSHDSSISSVFNSSNASATNLTSKTSMAVPPPMASSIKIPSAALQTNELVSPSESNLAGYFSPSSITSDSSVLMFDSMLDTTPVLMGTENSFIDNLSMSPPTSLVKRSSSSCSTIGSSSVKKLQHHHNRSHSHNHGHSHNHAHPLTHNYTNNIINKSKVNNNNSNIATSSTGYIPQVQTMTPHSPLKGLNKNSKTSSINPTSLDSSMVASLSSDLNMHYNNEEYVQF</sequence>
<dbReference type="CDD" id="cd00067">
    <property type="entry name" value="GAL4"/>
    <property type="match status" value="1"/>
</dbReference>